<comment type="similarity">
    <text evidence="1">Belongs to the bacterial reverse transcriptase family.</text>
</comment>
<evidence type="ECO:0000313" key="4">
    <source>
        <dbReference type="Proteomes" id="UP000051870"/>
    </source>
</evidence>
<organism evidence="3 4">
    <name type="scientific">Shimia thalassica</name>
    <dbReference type="NCBI Taxonomy" id="1715693"/>
    <lineage>
        <taxon>Bacteria</taxon>
        <taxon>Pseudomonadati</taxon>
        <taxon>Pseudomonadota</taxon>
        <taxon>Alphaproteobacteria</taxon>
        <taxon>Rhodobacterales</taxon>
        <taxon>Roseobacteraceae</taxon>
    </lineage>
</organism>
<proteinExistence type="inferred from homology"/>
<reference evidence="4" key="1">
    <citation type="submission" date="2015-09" db="EMBL/GenBank/DDBJ databases">
        <authorList>
            <person name="Rodrigo-Torres Lidia"/>
            <person name="Arahal R.David."/>
        </authorList>
    </citation>
    <scope>NUCLEOTIDE SEQUENCE [LARGE SCALE GENOMIC DNA]</scope>
    <source>
        <strain evidence="4">CECT 7735</strain>
    </source>
</reference>
<dbReference type="InterPro" id="IPR043502">
    <property type="entry name" value="DNA/RNA_pol_sf"/>
</dbReference>
<sequence length="555" mass="63604">MQDGLELFQTGQVFGFPVDVNLVMRHLQQDMRDDWYADTLRYTDIFADQNYAAQVLLRCLNEWGGLYVGDKRVLRGIPKKAYAERYSLETDFFDRFVYQAVCTFLIPKLDPLLSHRVLSYRYNRDSLDPKYLFRSKIGKWLDYEGLTYRFRKEGSYLAVTDVGNFFENVSSKHLITEIRTLAQRSDCDGYEKGQILAATRMLEELLKNWSFSGEFGLPQNRDCSSFLSNILLSSFDFEMQEQGYDYYRYVDDIRIVCSSESEARKAIQTSIGLLREVGMNINAQKTNVLSPTSSDADVQELFPSQNPLVLAIDNMWRSKSRRVFIRSVEYIIQIIQTALTAGDTQSRSFRFAVNRLSQLIDAGLFDVAGEEADQLLTYAISALGSDAVSTDQLCRLLLVLQPSDVVLIEIQNFLTNRSACIHDWQNHHLWILLASTKFDSEILHELALKIVSADPTSGESSGVFIWLQSVGNLGPIDLLLENYSNLWPFQNQRYFLFAASGLSADRQKILRGKIPEKLLGTMKRARKKYRADGVAIVERERPSFSALYEDIKDYS</sequence>
<dbReference type="STRING" id="1715693.PH7735_01780"/>
<dbReference type="GeneID" id="83880824"/>
<dbReference type="RefSeq" id="WP_058310870.1">
    <property type="nucleotide sequence ID" value="NZ_CYTW01000001.1"/>
</dbReference>
<evidence type="ECO:0000256" key="1">
    <source>
        <dbReference type="ARBA" id="ARBA00034120"/>
    </source>
</evidence>
<dbReference type="Pfam" id="PF00078">
    <property type="entry name" value="RVT_1"/>
    <property type="match status" value="1"/>
</dbReference>
<evidence type="ECO:0000259" key="2">
    <source>
        <dbReference type="PROSITE" id="PS50878"/>
    </source>
</evidence>
<dbReference type="PANTHER" id="PTHR34047:SF8">
    <property type="entry name" value="PROTEIN YKFC"/>
    <property type="match status" value="1"/>
</dbReference>
<dbReference type="PANTHER" id="PTHR34047">
    <property type="entry name" value="NUCLEAR INTRON MATURASE 1, MITOCHONDRIAL-RELATED"/>
    <property type="match status" value="1"/>
</dbReference>
<dbReference type="AlphaFoldDB" id="A0A0P1I786"/>
<dbReference type="PROSITE" id="PS50878">
    <property type="entry name" value="RT_POL"/>
    <property type="match status" value="1"/>
</dbReference>
<keyword evidence="4" id="KW-1185">Reference proteome</keyword>
<dbReference type="InterPro" id="IPR051083">
    <property type="entry name" value="GrpII_Intron_Splice-Mob/Def"/>
</dbReference>
<dbReference type="Proteomes" id="UP000051870">
    <property type="component" value="Unassembled WGS sequence"/>
</dbReference>
<dbReference type="CDD" id="cd01646">
    <property type="entry name" value="RT_Bac_retron_I"/>
    <property type="match status" value="1"/>
</dbReference>
<name>A0A0P1I786_9RHOB</name>
<keyword evidence="3" id="KW-0548">Nucleotidyltransferase</keyword>
<gene>
    <name evidence="3" type="ORF">PH7735_01780</name>
</gene>
<dbReference type="GO" id="GO:0003964">
    <property type="term" value="F:RNA-directed DNA polymerase activity"/>
    <property type="evidence" value="ECO:0007669"/>
    <property type="project" value="UniProtKB-KW"/>
</dbReference>
<feature type="domain" description="Reverse transcriptase" evidence="2">
    <location>
        <begin position="1"/>
        <end position="309"/>
    </location>
</feature>
<dbReference type="InterPro" id="IPR000477">
    <property type="entry name" value="RT_dom"/>
</dbReference>
<keyword evidence="3" id="KW-0808">Transferase</keyword>
<dbReference type="SUPFAM" id="SSF56672">
    <property type="entry name" value="DNA/RNA polymerases"/>
    <property type="match status" value="1"/>
</dbReference>
<accession>A0A0P1I786</accession>
<dbReference type="EMBL" id="CYTW01000001">
    <property type="protein sequence ID" value="CUJ94730.1"/>
    <property type="molecule type" value="Genomic_DNA"/>
</dbReference>
<keyword evidence="3" id="KW-0695">RNA-directed DNA polymerase</keyword>
<evidence type="ECO:0000313" key="3">
    <source>
        <dbReference type="EMBL" id="CUJ94730.1"/>
    </source>
</evidence>
<protein>
    <submittedName>
        <fullName evidence="3">Retron-type reverse transcriptase</fullName>
    </submittedName>
</protein>